<feature type="transmembrane region" description="Helical" evidence="9">
    <location>
        <begin position="301"/>
        <end position="323"/>
    </location>
</feature>
<feature type="transmembrane region" description="Helical" evidence="9">
    <location>
        <begin position="16"/>
        <end position="35"/>
    </location>
</feature>
<evidence type="ECO:0000256" key="2">
    <source>
        <dbReference type="ARBA" id="ARBA00008537"/>
    </source>
</evidence>
<proteinExistence type="inferred from homology"/>
<evidence type="ECO:0000256" key="5">
    <source>
        <dbReference type="ARBA" id="ARBA00022692"/>
    </source>
</evidence>
<dbReference type="PANTHER" id="PTHR42718">
    <property type="entry name" value="MAJOR FACILITATOR SUPERFAMILY MULTIDRUG TRANSPORTER MFSC"/>
    <property type="match status" value="1"/>
</dbReference>
<comment type="subcellular location">
    <subcellularLocation>
        <location evidence="1">Cell membrane</location>
        <topology evidence="1">Multi-pass membrane protein</topology>
    </subcellularLocation>
</comment>
<organism evidence="11 12">
    <name type="scientific">Streptantibioticus rubrisoli</name>
    <dbReference type="NCBI Taxonomy" id="1387313"/>
    <lineage>
        <taxon>Bacteria</taxon>
        <taxon>Bacillati</taxon>
        <taxon>Actinomycetota</taxon>
        <taxon>Actinomycetes</taxon>
        <taxon>Kitasatosporales</taxon>
        <taxon>Streptomycetaceae</taxon>
        <taxon>Streptantibioticus</taxon>
    </lineage>
</organism>
<dbReference type="SUPFAM" id="SSF103473">
    <property type="entry name" value="MFS general substrate transporter"/>
    <property type="match status" value="1"/>
</dbReference>
<keyword evidence="4" id="KW-1003">Cell membrane</keyword>
<feature type="transmembrane region" description="Helical" evidence="9">
    <location>
        <begin position="172"/>
        <end position="192"/>
    </location>
</feature>
<evidence type="ECO:0000256" key="3">
    <source>
        <dbReference type="ARBA" id="ARBA00022448"/>
    </source>
</evidence>
<dbReference type="PANTHER" id="PTHR42718:SF9">
    <property type="entry name" value="MAJOR FACILITATOR SUPERFAMILY MULTIDRUG TRANSPORTER MFSC"/>
    <property type="match status" value="1"/>
</dbReference>
<accession>A0ABT1P630</accession>
<dbReference type="CDD" id="cd17321">
    <property type="entry name" value="MFS_MMR_MDR_like"/>
    <property type="match status" value="1"/>
</dbReference>
<dbReference type="Pfam" id="PF07690">
    <property type="entry name" value="MFS_1"/>
    <property type="match status" value="1"/>
</dbReference>
<keyword evidence="6 9" id="KW-1133">Transmembrane helix</keyword>
<dbReference type="PROSITE" id="PS50850">
    <property type="entry name" value="MFS"/>
    <property type="match status" value="1"/>
</dbReference>
<dbReference type="EMBL" id="JANFNH010000001">
    <property type="protein sequence ID" value="MCQ4040827.1"/>
    <property type="molecule type" value="Genomic_DNA"/>
</dbReference>
<evidence type="ECO:0000313" key="11">
    <source>
        <dbReference type="EMBL" id="MCQ4040827.1"/>
    </source>
</evidence>
<protein>
    <submittedName>
        <fullName evidence="11">MFS transporter</fullName>
    </submittedName>
</protein>
<comment type="caution">
    <text evidence="11">The sequence shown here is derived from an EMBL/GenBank/DDBJ whole genome shotgun (WGS) entry which is preliminary data.</text>
</comment>
<dbReference type="Gene3D" id="1.20.1250.20">
    <property type="entry name" value="MFS general substrate transporter like domains"/>
    <property type="match status" value="1"/>
</dbReference>
<feature type="transmembrane region" description="Helical" evidence="9">
    <location>
        <begin position="234"/>
        <end position="254"/>
    </location>
</feature>
<dbReference type="InterPro" id="IPR036259">
    <property type="entry name" value="MFS_trans_sf"/>
</dbReference>
<dbReference type="InterPro" id="IPR011701">
    <property type="entry name" value="MFS"/>
</dbReference>
<feature type="transmembrane region" description="Helical" evidence="9">
    <location>
        <begin position="470"/>
        <end position="491"/>
    </location>
</feature>
<keyword evidence="7 9" id="KW-0472">Membrane</keyword>
<evidence type="ECO:0000256" key="8">
    <source>
        <dbReference type="ARBA" id="ARBA00023251"/>
    </source>
</evidence>
<dbReference type="Gene3D" id="1.20.1720.10">
    <property type="entry name" value="Multidrug resistance protein D"/>
    <property type="match status" value="1"/>
</dbReference>
<evidence type="ECO:0000256" key="9">
    <source>
        <dbReference type="SAM" id="Phobius"/>
    </source>
</evidence>
<feature type="transmembrane region" description="Helical" evidence="9">
    <location>
        <begin position="274"/>
        <end position="295"/>
    </location>
</feature>
<evidence type="ECO:0000313" key="12">
    <source>
        <dbReference type="Proteomes" id="UP001206206"/>
    </source>
</evidence>
<reference evidence="11 12" key="1">
    <citation type="submission" date="2022-06" db="EMBL/GenBank/DDBJ databases">
        <title>Draft genome sequence of type strain Streptomyces rubrisoli DSM 42083.</title>
        <authorList>
            <person name="Duangmal K."/>
            <person name="Klaysubun C."/>
        </authorList>
    </citation>
    <scope>NUCLEOTIDE SEQUENCE [LARGE SCALE GENOMIC DNA]</scope>
    <source>
        <strain evidence="11 12">DSM 42083</strain>
    </source>
</reference>
<dbReference type="Proteomes" id="UP001206206">
    <property type="component" value="Unassembled WGS sequence"/>
</dbReference>
<name>A0ABT1P630_9ACTN</name>
<evidence type="ECO:0000256" key="7">
    <source>
        <dbReference type="ARBA" id="ARBA00023136"/>
    </source>
</evidence>
<feature type="transmembrane region" description="Helical" evidence="9">
    <location>
        <begin position="55"/>
        <end position="75"/>
    </location>
</feature>
<evidence type="ECO:0000256" key="1">
    <source>
        <dbReference type="ARBA" id="ARBA00004651"/>
    </source>
</evidence>
<sequence length="504" mass="50575">MLGGAVETCSRGRKRLVLVALCSGLFMAMVDNLVVSTALPAIGRELRAGTSGLQWVVEAYSLVYASLLLTGGVLGDRWGRRPVYLAGLALFTTGSALCASAGSLAVLVTGRAVQGVGAALLTPGSLAILRHVFTGESERARAIGVWSGVSGAGLAVGPALGGPLVDRFGWASAFWINVPLGVGSLLLAARILPPVPRSGARPDPAGQITAVAGLGTLVYALVEGPVRGWGDRLVLGAALAAVLLLAGFVTLELLVPSPMVDLRLFAHRGTGAAVLAGFTVSFGFFGLGVFLSLYLQSVLGYSATAAGLVMLPATLCTGGTAIVAGRLCARHGPRLPLAAGLALVAASVAGFTRCGCDTGFGKFWWLMPLLGVGLGLTFTPISIAVMNAVEPARAGMASATVNMFREIGGVAGVAVMGAVSATRCASDLRARVPGAGVLAHSVVSGGGHGLGRGLPAAARGAVDGAFVDGLHLAMVVGATALAVMAALVLLLMRRSDRANSGAVG</sequence>
<evidence type="ECO:0000256" key="6">
    <source>
        <dbReference type="ARBA" id="ARBA00022989"/>
    </source>
</evidence>
<keyword evidence="3" id="KW-0813">Transport</keyword>
<keyword evidence="12" id="KW-1185">Reference proteome</keyword>
<feature type="transmembrane region" description="Helical" evidence="9">
    <location>
        <begin position="140"/>
        <end position="160"/>
    </location>
</feature>
<feature type="transmembrane region" description="Helical" evidence="9">
    <location>
        <begin position="204"/>
        <end position="222"/>
    </location>
</feature>
<keyword evidence="8" id="KW-0046">Antibiotic resistance</keyword>
<dbReference type="NCBIfam" id="TIGR00711">
    <property type="entry name" value="efflux_EmrB"/>
    <property type="match status" value="1"/>
</dbReference>
<feature type="transmembrane region" description="Helical" evidence="9">
    <location>
        <begin position="335"/>
        <end position="352"/>
    </location>
</feature>
<gene>
    <name evidence="11" type="ORF">NON19_02000</name>
</gene>
<feature type="transmembrane region" description="Helical" evidence="9">
    <location>
        <begin position="364"/>
        <end position="389"/>
    </location>
</feature>
<dbReference type="InterPro" id="IPR004638">
    <property type="entry name" value="EmrB-like"/>
</dbReference>
<keyword evidence="5 9" id="KW-0812">Transmembrane</keyword>
<feature type="domain" description="Major facilitator superfamily (MFS) profile" evidence="10">
    <location>
        <begin position="17"/>
        <end position="497"/>
    </location>
</feature>
<comment type="similarity">
    <text evidence="2">Belongs to the major facilitator superfamily. EmrB family.</text>
</comment>
<dbReference type="RefSeq" id="WP_255924763.1">
    <property type="nucleotide sequence ID" value="NZ_JANFNH010000001.1"/>
</dbReference>
<evidence type="ECO:0000259" key="10">
    <source>
        <dbReference type="PROSITE" id="PS50850"/>
    </source>
</evidence>
<feature type="transmembrane region" description="Helical" evidence="9">
    <location>
        <begin position="82"/>
        <end position="106"/>
    </location>
</feature>
<dbReference type="InterPro" id="IPR020846">
    <property type="entry name" value="MFS_dom"/>
</dbReference>
<evidence type="ECO:0000256" key="4">
    <source>
        <dbReference type="ARBA" id="ARBA00022475"/>
    </source>
</evidence>